<protein>
    <recommendedName>
        <fullName evidence="1">DUF7600 domain-containing protein</fullName>
    </recommendedName>
</protein>
<dbReference type="Proteomes" id="UP000532311">
    <property type="component" value="Unassembled WGS sequence"/>
</dbReference>
<evidence type="ECO:0000313" key="2">
    <source>
        <dbReference type="EMBL" id="KAF5706143.1"/>
    </source>
</evidence>
<proteinExistence type="predicted"/>
<dbReference type="Pfam" id="PF24539">
    <property type="entry name" value="DUF7600"/>
    <property type="match status" value="1"/>
</dbReference>
<name>A0A8H5Y5A5_9HYPO</name>
<dbReference type="SUPFAM" id="SSF81383">
    <property type="entry name" value="F-box domain"/>
    <property type="match status" value="1"/>
</dbReference>
<organism evidence="2 3">
    <name type="scientific">Fusarium globosum</name>
    <dbReference type="NCBI Taxonomy" id="78864"/>
    <lineage>
        <taxon>Eukaryota</taxon>
        <taxon>Fungi</taxon>
        <taxon>Dikarya</taxon>
        <taxon>Ascomycota</taxon>
        <taxon>Pezizomycotina</taxon>
        <taxon>Sordariomycetes</taxon>
        <taxon>Hypocreomycetidae</taxon>
        <taxon>Hypocreales</taxon>
        <taxon>Nectriaceae</taxon>
        <taxon>Fusarium</taxon>
        <taxon>Fusarium fujikuroi species complex</taxon>
    </lineage>
</organism>
<reference evidence="2 3" key="1">
    <citation type="submission" date="2020-05" db="EMBL/GenBank/DDBJ databases">
        <title>Identification and distribution of gene clusters putatively required for synthesis of sphingolipid metabolism inhibitors in phylogenetically diverse species of the filamentous fungus Fusarium.</title>
        <authorList>
            <person name="Kim H.-S."/>
            <person name="Busman M."/>
            <person name="Brown D.W."/>
            <person name="Divon H."/>
            <person name="Uhlig S."/>
            <person name="Proctor R.H."/>
        </authorList>
    </citation>
    <scope>NUCLEOTIDE SEQUENCE [LARGE SCALE GENOMIC DNA]</scope>
    <source>
        <strain evidence="2 3">NRRL 26131</strain>
    </source>
</reference>
<sequence>MIYCTLCGIHITGQPGETWLQEFRAIWVQSDLVDHVAVSGVGRRSNNDDEIFGIAPDDPKKRYDDDTGPGTTIDVALTPSRPTIFTRSLDEDVSAWGYGFHASCWSIFTKYSIPNLGHLFAACLSMPTGQEAFLNWGHDYGGASILEKGFEVPTQDTRFPDPRTIPNPFRSDPFHIPTLANAIQQTARLQNDIFLSHVTFNTTALTKDPFFRLSPDILQLITVLLSTSEIHAIRLASPVFASLQLSERFWASRFQPGHEFEYIPEVIDHPPESWRAFYLSLQIWALNDPHMAKRKRIWSLAKTLHGLVSQMEDIPCQGKPLQTWFETSADLDDTSACWHTAACASTQPNDSFLNGNRVLRARILSFSPTLMMHRMSVSFVNLPEGVFVSGLVLIDHSHERYVIGYIHEANMVDIHLPNAQHIQGWELALHTSGVKAMALVYENGVLSSWAGDPAGTPRWRLAGAPGLLAIKAEFDAIKLVKLSRQGSLDELSWRNNCLWYPQVPPMGLLYDWNKGDKPPSEFKLPFTGVFFGEADDMYSSTLTEIVVWIFDVCYIAGIEFRFANPSHNRQLGNTGPFDEEFPGRRNFSDSHDSNVSLIIDGGAGERLKSLEVQERGATVVGMKINTTFNRHVQTPGYPYGIQKGWVTVQPKGSRIVGMFATCLCQRRGLHGDGFNIACGASSVQLMEEEERQRIQRPRTGGSCPVHDNANESFELKQKANCSEVDRCCHLEALPYVFSMIDLDLDRPRRIGNAQQGESEFNLPISGQRPSLPACLIVCSLLFLLQYALYRHTRDFEPKPQFADIKIIMIDTREFPEKTFLRDLDALEWLREELALKKLHEKRHAQFYFGEYLTQGYLDIEGKCVEMTMQQLIDRGLFTVICPALNKPNNNWADWAIPVCELRVGIRENHIVDQKQIRSAIFVAKDCVGDRFLVPFALMLLGLRSRQSDNSAIANVFQSLFTDEELNFRDVKYDQSSGRMKELRRFRELMEAVEKQNDENPLAETTRLMEGLGLSTNGLPIKKSIYVGPFSDE</sequence>
<comment type="caution">
    <text evidence="2">The sequence shown here is derived from an EMBL/GenBank/DDBJ whole genome shotgun (WGS) entry which is preliminary data.</text>
</comment>
<dbReference type="EMBL" id="JAAQPF010000329">
    <property type="protein sequence ID" value="KAF5706143.1"/>
    <property type="molecule type" value="Genomic_DNA"/>
</dbReference>
<accession>A0A8H5Y5A5</accession>
<feature type="domain" description="DUF7600" evidence="1">
    <location>
        <begin position="321"/>
        <end position="488"/>
    </location>
</feature>
<dbReference type="InterPro" id="IPR036047">
    <property type="entry name" value="F-box-like_dom_sf"/>
</dbReference>
<dbReference type="InterPro" id="IPR056021">
    <property type="entry name" value="DUF7600"/>
</dbReference>
<evidence type="ECO:0000313" key="3">
    <source>
        <dbReference type="Proteomes" id="UP000532311"/>
    </source>
</evidence>
<gene>
    <name evidence="2" type="ORF">FGLOB1_7581</name>
</gene>
<evidence type="ECO:0000259" key="1">
    <source>
        <dbReference type="Pfam" id="PF24539"/>
    </source>
</evidence>
<keyword evidence="3" id="KW-1185">Reference proteome</keyword>
<dbReference type="AlphaFoldDB" id="A0A8H5Y5A5"/>